<organism evidence="7 8">
    <name type="scientific">Allacma fusca</name>
    <dbReference type="NCBI Taxonomy" id="39272"/>
    <lineage>
        <taxon>Eukaryota</taxon>
        <taxon>Metazoa</taxon>
        <taxon>Ecdysozoa</taxon>
        <taxon>Arthropoda</taxon>
        <taxon>Hexapoda</taxon>
        <taxon>Collembola</taxon>
        <taxon>Symphypleona</taxon>
        <taxon>Sminthuridae</taxon>
        <taxon>Allacma</taxon>
    </lineage>
</organism>
<dbReference type="PANTHER" id="PTHR42760:SF115">
    <property type="entry name" value="3-OXOACYL-[ACYL-CARRIER-PROTEIN] REDUCTASE FABG"/>
    <property type="match status" value="1"/>
</dbReference>
<comment type="pathway">
    <text evidence="1">Lipid metabolism; fatty acid biosynthesis.</text>
</comment>
<keyword evidence="3" id="KW-0560">Oxidoreductase</keyword>
<comment type="pathway">
    <text evidence="4">Carbohydrate metabolism; D-arabinitol metabolism.</text>
</comment>
<name>A0A8J2L4E7_9HEXA</name>
<gene>
    <name evidence="7" type="ORF">AFUS01_LOCUS26043</name>
</gene>
<keyword evidence="8" id="KW-1185">Reference proteome</keyword>
<evidence type="ECO:0000256" key="1">
    <source>
        <dbReference type="ARBA" id="ARBA00005194"/>
    </source>
</evidence>
<dbReference type="InterPro" id="IPR002347">
    <property type="entry name" value="SDR_fam"/>
</dbReference>
<dbReference type="EC" id="1.1.1.250" evidence="5"/>
<evidence type="ECO:0000256" key="4">
    <source>
        <dbReference type="ARBA" id="ARBA00060719"/>
    </source>
</evidence>
<comment type="caution">
    <text evidence="7">The sequence shown here is derived from an EMBL/GenBank/DDBJ whole genome shotgun (WGS) entry which is preliminary data.</text>
</comment>
<reference evidence="7" key="1">
    <citation type="submission" date="2021-06" db="EMBL/GenBank/DDBJ databases">
        <authorList>
            <person name="Hodson N. C."/>
            <person name="Mongue J. A."/>
            <person name="Jaron S. K."/>
        </authorList>
    </citation>
    <scope>NUCLEOTIDE SEQUENCE</scope>
</reference>
<dbReference type="Pfam" id="PF13561">
    <property type="entry name" value="adh_short_C2"/>
    <property type="match status" value="1"/>
</dbReference>
<evidence type="ECO:0000256" key="6">
    <source>
        <dbReference type="ARBA" id="ARBA00070881"/>
    </source>
</evidence>
<protein>
    <recommendedName>
        <fullName evidence="6">D-arabinitol 2-dehydrogenase [ribulose-forming]</fullName>
        <ecNumber evidence="5">1.1.1.250</ecNumber>
    </recommendedName>
</protein>
<evidence type="ECO:0000256" key="3">
    <source>
        <dbReference type="ARBA" id="ARBA00023002"/>
    </source>
</evidence>
<proteinExistence type="inferred from homology"/>
<dbReference type="Proteomes" id="UP000708208">
    <property type="component" value="Unassembled WGS sequence"/>
</dbReference>
<evidence type="ECO:0000313" key="7">
    <source>
        <dbReference type="EMBL" id="CAG7815358.1"/>
    </source>
</evidence>
<sequence length="300" mass="31958">MASQAQNLANLEALLQEATPASLSKAQELVGQIKSRQQLLDQGVLGKFNLDGKVALVTGAGQGIGEALAHGLGEAGCKVAVCDLEFSRVERVAADLAAKGIPSLAVKVDVSNKEDVEAMVKAIVDKFGDLDIACNNAGIVYSTTENHSVDIPQTQWERTMAVNLNGVFYCCQAEGKHMLKKGKGKIINTASMSGTIVNHPQIQAAYNASKAGCVHMTKSLGAEWADRGVNVNCISPGYVDTALNRTEALTPIREQWIRETPAKRLADVQDLVGAIIYLASPLSDYCNGLDMIIDGGFTLW</sequence>
<dbReference type="GO" id="GO:0005975">
    <property type="term" value="P:carbohydrate metabolic process"/>
    <property type="evidence" value="ECO:0007669"/>
    <property type="project" value="UniProtKB-ARBA"/>
</dbReference>
<evidence type="ECO:0000256" key="2">
    <source>
        <dbReference type="ARBA" id="ARBA00006484"/>
    </source>
</evidence>
<dbReference type="AlphaFoldDB" id="A0A8J2L4E7"/>
<dbReference type="OrthoDB" id="1888931at2759"/>
<evidence type="ECO:0000256" key="5">
    <source>
        <dbReference type="ARBA" id="ARBA00066831"/>
    </source>
</evidence>
<dbReference type="GO" id="GO:0047038">
    <property type="term" value="F:D-arabinitol 2-dehydrogenase activity"/>
    <property type="evidence" value="ECO:0007669"/>
    <property type="project" value="UniProtKB-EC"/>
</dbReference>
<dbReference type="EMBL" id="CAJVCH010342433">
    <property type="protein sequence ID" value="CAG7815358.1"/>
    <property type="molecule type" value="Genomic_DNA"/>
</dbReference>
<comment type="similarity">
    <text evidence="2">Belongs to the short-chain dehydrogenases/reductases (SDR) family.</text>
</comment>
<evidence type="ECO:0000313" key="8">
    <source>
        <dbReference type="Proteomes" id="UP000708208"/>
    </source>
</evidence>
<dbReference type="PANTHER" id="PTHR42760">
    <property type="entry name" value="SHORT-CHAIN DEHYDROGENASES/REDUCTASES FAMILY MEMBER"/>
    <property type="match status" value="1"/>
</dbReference>
<dbReference type="FunFam" id="3.40.50.720:FF:000240">
    <property type="entry name" value="SDR family oxidoreductase"/>
    <property type="match status" value="1"/>
</dbReference>
<accession>A0A8J2L4E7</accession>